<evidence type="ECO:0000313" key="1">
    <source>
        <dbReference type="EMBL" id="KAK4829953.1"/>
    </source>
</evidence>
<protein>
    <submittedName>
        <fullName evidence="1">Uncharacterized protein</fullName>
    </submittedName>
</protein>
<dbReference type="EMBL" id="JAUNZN010000001">
    <property type="protein sequence ID" value="KAK4829953.1"/>
    <property type="molecule type" value="Genomic_DNA"/>
</dbReference>
<keyword evidence="2" id="KW-1185">Reference proteome</keyword>
<dbReference type="AlphaFoldDB" id="A0AAN7SIW7"/>
<proteinExistence type="predicted"/>
<dbReference type="GO" id="GO:0031012">
    <property type="term" value="C:extracellular matrix"/>
    <property type="evidence" value="ECO:0007669"/>
    <property type="project" value="TreeGrafter"/>
</dbReference>
<gene>
    <name evidence="1" type="ORF">QYF61_008084</name>
</gene>
<name>A0AAN7SIW7_MYCAM</name>
<dbReference type="PANTHER" id="PTHR33395">
    <property type="entry name" value="TRANSCRIPTASE, PUTATIVE-RELATED-RELATED"/>
    <property type="match status" value="1"/>
</dbReference>
<dbReference type="GO" id="GO:0007508">
    <property type="term" value="P:larval heart development"/>
    <property type="evidence" value="ECO:0007669"/>
    <property type="project" value="TreeGrafter"/>
</dbReference>
<accession>A0AAN7SIW7</accession>
<reference evidence="1 2" key="1">
    <citation type="journal article" date="2023" name="J. Hered.">
        <title>Chromosome-level genome of the wood stork (Mycteria americana) provides insight into avian chromosome evolution.</title>
        <authorList>
            <person name="Flamio R. Jr."/>
            <person name="Ramstad K.M."/>
        </authorList>
    </citation>
    <scope>NUCLEOTIDE SEQUENCE [LARGE SCALE GENOMIC DNA]</scope>
    <source>
        <strain evidence="1">JAX WOST 10</strain>
    </source>
</reference>
<sequence length="345" mass="39187">MVSGSKVRLRRKVTAVVCLCREKTRKAKAQLELKLASVVLDNKKGFFKYVNSRRRSEENIGQILVEDGHLSNMDEEKAVIQWFFLPQSLIIQIDLGLSPLSQRTTTGQKSSDFPFVDTEIVRDQLYQLGVHKSMGPDGIYPRVLRELADVMAQPLLIICQRSWESGEVPADWKLANNIPIYKKGVREDPENYRPVSLTSVPGKIMEIILGTVERHLKMPSTTVNMGSCERLKELMSQTLWRFEALFAWRQQVGEHGVKCKFLHLGRNNPRHQYMLGATKLESSLAENDLGVLVDTKLNMSQQCALAAEKVDVILGCIRQTVASRWREVILPLYTALVRPHLECCV</sequence>
<dbReference type="PANTHER" id="PTHR33395:SF22">
    <property type="entry name" value="REVERSE TRANSCRIPTASE DOMAIN-CONTAINING PROTEIN"/>
    <property type="match status" value="1"/>
</dbReference>
<dbReference type="Proteomes" id="UP001333110">
    <property type="component" value="Unassembled WGS sequence"/>
</dbReference>
<dbReference type="GO" id="GO:0061343">
    <property type="term" value="P:cell adhesion involved in heart morphogenesis"/>
    <property type="evidence" value="ECO:0007669"/>
    <property type="project" value="TreeGrafter"/>
</dbReference>
<organism evidence="1 2">
    <name type="scientific">Mycteria americana</name>
    <name type="common">Wood stork</name>
    <dbReference type="NCBI Taxonomy" id="33587"/>
    <lineage>
        <taxon>Eukaryota</taxon>
        <taxon>Metazoa</taxon>
        <taxon>Chordata</taxon>
        <taxon>Craniata</taxon>
        <taxon>Vertebrata</taxon>
        <taxon>Euteleostomi</taxon>
        <taxon>Archelosauria</taxon>
        <taxon>Archosauria</taxon>
        <taxon>Dinosauria</taxon>
        <taxon>Saurischia</taxon>
        <taxon>Theropoda</taxon>
        <taxon>Coelurosauria</taxon>
        <taxon>Aves</taxon>
        <taxon>Neognathae</taxon>
        <taxon>Neoaves</taxon>
        <taxon>Aequornithes</taxon>
        <taxon>Ciconiiformes</taxon>
        <taxon>Ciconiidae</taxon>
        <taxon>Mycteria</taxon>
    </lineage>
</organism>
<comment type="caution">
    <text evidence="1">The sequence shown here is derived from an EMBL/GenBank/DDBJ whole genome shotgun (WGS) entry which is preliminary data.</text>
</comment>
<evidence type="ECO:0000313" key="2">
    <source>
        <dbReference type="Proteomes" id="UP001333110"/>
    </source>
</evidence>